<feature type="domain" description="SPOR" evidence="2">
    <location>
        <begin position="232"/>
        <end position="309"/>
    </location>
</feature>
<sequence length="312" mass="35061">MQLATYIQDLLYRYECVIIPGFGAFLTQYESARIDSDSNTLYPPGKSISFNRQLQTNDGLLANYIASVDGSSYETALDKLRTFTRNLSVELSEGKTVSVEKIGVFKINEAQAVQFIPSEKGNFNTASFGLVPFVGTSIQREVYKEEVAALEAETPLLFTPERREKYPYLKYAAVALIAVSISGLVGFNIYKNNVAEYNFAEKQKADALLDKQIQEATFVIENPLPPLKVTVPKQTGTYHIVAGAFRIEANAYKKIALLSEKGFTPRYIGKNKYGLHEVVYQSYEDRVEALQSLRNIKNTENKDAWLLVKKLD</sequence>
<dbReference type="SUPFAM" id="SSF110997">
    <property type="entry name" value="Sporulation related repeat"/>
    <property type="match status" value="1"/>
</dbReference>
<dbReference type="InterPro" id="IPR036680">
    <property type="entry name" value="SPOR-like_sf"/>
</dbReference>
<evidence type="ECO:0000259" key="2">
    <source>
        <dbReference type="PROSITE" id="PS51724"/>
    </source>
</evidence>
<dbReference type="EMBL" id="JBHTBN010000001">
    <property type="protein sequence ID" value="MFC7356101.1"/>
    <property type="molecule type" value="Genomic_DNA"/>
</dbReference>
<accession>A0ABW2MMJ3</accession>
<organism evidence="3 4">
    <name type="scientific">Jejudonia soesokkakensis</name>
    <dbReference type="NCBI Taxonomy" id="1323432"/>
    <lineage>
        <taxon>Bacteria</taxon>
        <taxon>Pseudomonadati</taxon>
        <taxon>Bacteroidota</taxon>
        <taxon>Flavobacteriia</taxon>
        <taxon>Flavobacteriales</taxon>
        <taxon>Flavobacteriaceae</taxon>
        <taxon>Jejudonia</taxon>
    </lineage>
</organism>
<keyword evidence="1" id="KW-1133">Transmembrane helix</keyword>
<evidence type="ECO:0000256" key="1">
    <source>
        <dbReference type="SAM" id="Phobius"/>
    </source>
</evidence>
<keyword evidence="4" id="KW-1185">Reference proteome</keyword>
<dbReference type="InterPro" id="IPR007730">
    <property type="entry name" value="SPOR-like_dom"/>
</dbReference>
<dbReference type="Pfam" id="PF18174">
    <property type="entry name" value="HU-CCDC81_bac_1"/>
    <property type="match status" value="1"/>
</dbReference>
<dbReference type="Pfam" id="PF18175">
    <property type="entry name" value="HU-CCDC81_bac_2"/>
    <property type="match status" value="1"/>
</dbReference>
<keyword evidence="1" id="KW-0812">Transmembrane</keyword>
<dbReference type="PROSITE" id="PS51724">
    <property type="entry name" value="SPOR"/>
    <property type="match status" value="1"/>
</dbReference>
<reference evidence="4" key="1">
    <citation type="journal article" date="2019" name="Int. J. Syst. Evol. Microbiol.">
        <title>The Global Catalogue of Microorganisms (GCM) 10K type strain sequencing project: providing services to taxonomists for standard genome sequencing and annotation.</title>
        <authorList>
            <consortium name="The Broad Institute Genomics Platform"/>
            <consortium name="The Broad Institute Genome Sequencing Center for Infectious Disease"/>
            <person name="Wu L."/>
            <person name="Ma J."/>
        </authorList>
    </citation>
    <scope>NUCLEOTIDE SEQUENCE [LARGE SCALE GENOMIC DNA]</scope>
    <source>
        <strain evidence="4">CGMCC 1.16306</strain>
    </source>
</reference>
<comment type="caution">
    <text evidence="3">The sequence shown here is derived from an EMBL/GenBank/DDBJ whole genome shotgun (WGS) entry which is preliminary data.</text>
</comment>
<dbReference type="Proteomes" id="UP001596415">
    <property type="component" value="Unassembled WGS sequence"/>
</dbReference>
<keyword evidence="1" id="KW-0472">Membrane</keyword>
<dbReference type="RefSeq" id="WP_380215524.1">
    <property type="nucleotide sequence ID" value="NZ_JBHTBN010000001.1"/>
</dbReference>
<name>A0ABW2MMJ3_9FLAO</name>
<dbReference type="InterPro" id="IPR041268">
    <property type="entry name" value="HU-CCDC81_bac_2"/>
</dbReference>
<dbReference type="Gene3D" id="3.30.70.1070">
    <property type="entry name" value="Sporulation related repeat"/>
    <property type="match status" value="1"/>
</dbReference>
<dbReference type="InterPro" id="IPR040495">
    <property type="entry name" value="HU-CCDC81_bac_1"/>
</dbReference>
<evidence type="ECO:0000313" key="3">
    <source>
        <dbReference type="EMBL" id="MFC7356101.1"/>
    </source>
</evidence>
<protein>
    <submittedName>
        <fullName evidence="3">SPOR domain-containing protein</fullName>
    </submittedName>
</protein>
<feature type="transmembrane region" description="Helical" evidence="1">
    <location>
        <begin position="168"/>
        <end position="190"/>
    </location>
</feature>
<evidence type="ECO:0000313" key="4">
    <source>
        <dbReference type="Proteomes" id="UP001596415"/>
    </source>
</evidence>
<gene>
    <name evidence="3" type="ORF">ACFQO1_00250</name>
</gene>
<dbReference type="Pfam" id="PF05036">
    <property type="entry name" value="SPOR"/>
    <property type="match status" value="1"/>
</dbReference>
<proteinExistence type="predicted"/>